<evidence type="ECO:0000256" key="1">
    <source>
        <dbReference type="PROSITE-ProRule" id="PRU00169"/>
    </source>
</evidence>
<evidence type="ECO:0000313" key="4">
    <source>
        <dbReference type="Proteomes" id="UP000187506"/>
    </source>
</evidence>
<accession>A0AAC9LPJ8</accession>
<organism evidence="3 4">
    <name type="scientific">Lacinutrix venerupis</name>
    <dbReference type="NCBI Taxonomy" id="1486034"/>
    <lineage>
        <taxon>Bacteria</taxon>
        <taxon>Pseudomonadati</taxon>
        <taxon>Bacteroidota</taxon>
        <taxon>Flavobacteriia</taxon>
        <taxon>Flavobacteriales</taxon>
        <taxon>Flavobacteriaceae</taxon>
        <taxon>Lacinutrix</taxon>
    </lineage>
</organism>
<dbReference type="AlphaFoldDB" id="A0AAC9LPJ8"/>
<dbReference type="GO" id="GO:0000160">
    <property type="term" value="P:phosphorelay signal transduction system"/>
    <property type="evidence" value="ECO:0007669"/>
    <property type="project" value="InterPro"/>
</dbReference>
<dbReference type="PANTHER" id="PTHR45566:SF1">
    <property type="entry name" value="HTH-TYPE TRANSCRIPTIONAL REGULATOR YHJB-RELATED"/>
    <property type="match status" value="1"/>
</dbReference>
<dbReference type="KEGG" id="lvn:BWR22_09495"/>
<keyword evidence="4" id="KW-1185">Reference proteome</keyword>
<dbReference type="SUPFAM" id="SSF52172">
    <property type="entry name" value="CheY-like"/>
    <property type="match status" value="1"/>
</dbReference>
<dbReference type="PANTHER" id="PTHR45566">
    <property type="entry name" value="HTH-TYPE TRANSCRIPTIONAL REGULATOR YHJB-RELATED"/>
    <property type="match status" value="1"/>
</dbReference>
<dbReference type="RefSeq" id="WP_076733448.1">
    <property type="nucleotide sequence ID" value="NZ_CP019352.1"/>
</dbReference>
<dbReference type="InterPro" id="IPR001789">
    <property type="entry name" value="Sig_transdc_resp-reg_receiver"/>
</dbReference>
<keyword evidence="1" id="KW-0597">Phosphoprotein</keyword>
<dbReference type="InterPro" id="IPR051015">
    <property type="entry name" value="EvgA-like"/>
</dbReference>
<protein>
    <submittedName>
        <fullName evidence="3">Response regulator</fullName>
    </submittedName>
</protein>
<feature type="domain" description="Response regulatory" evidence="2">
    <location>
        <begin position="4"/>
        <end position="132"/>
    </location>
</feature>
<reference evidence="3 4" key="1">
    <citation type="submission" date="2017-01" db="EMBL/GenBank/DDBJ databases">
        <title>Complete genome of Lacinutrix venerupis DOK2-8 isolated from seawater in Dokdo.</title>
        <authorList>
            <person name="Chi W.-J."/>
            <person name="Kim J.H."/>
        </authorList>
    </citation>
    <scope>NUCLEOTIDE SEQUENCE [LARGE SCALE GENOMIC DNA]</scope>
    <source>
        <strain evidence="3 4">DOK2-8</strain>
    </source>
</reference>
<proteinExistence type="predicted"/>
<dbReference type="EMBL" id="CP019352">
    <property type="protein sequence ID" value="APY00542.1"/>
    <property type="molecule type" value="Genomic_DNA"/>
</dbReference>
<dbReference type="Proteomes" id="UP000187506">
    <property type="component" value="Chromosome"/>
</dbReference>
<gene>
    <name evidence="3" type="ORF">BWR22_09495</name>
</gene>
<evidence type="ECO:0000259" key="2">
    <source>
        <dbReference type="PROSITE" id="PS50110"/>
    </source>
</evidence>
<name>A0AAC9LPJ8_9FLAO</name>
<dbReference type="PROSITE" id="PS50110">
    <property type="entry name" value="RESPONSE_REGULATORY"/>
    <property type="match status" value="1"/>
</dbReference>
<dbReference type="Gene3D" id="3.40.50.2300">
    <property type="match status" value="1"/>
</dbReference>
<feature type="modified residue" description="4-aspartylphosphate" evidence="1">
    <location>
        <position position="59"/>
    </location>
</feature>
<dbReference type="InterPro" id="IPR011006">
    <property type="entry name" value="CheY-like_superfamily"/>
</dbReference>
<sequence length="221" mass="25046">MFKKVLVADDLLSINQGVLSILKTLNINNIQEVQYCDDAYLKIKRANFDNKPIDLLITDLSYKKDHRNQKLNSGEDLISVLHSEFPNLKIIVYTVEDRLQKVRTLFNSYNINAYVCKGRKGLVELNKAITTVHAGEKYLSPQISAALSSKNNMEITDFDVELLRQLSCGLSQDEISKYLKANNISPFSLSTVEKKINKLKNQFNANNTIHLIAITKDLGLI</sequence>
<evidence type="ECO:0000313" key="3">
    <source>
        <dbReference type="EMBL" id="APY00542.1"/>
    </source>
</evidence>